<evidence type="ECO:0000313" key="1">
    <source>
        <dbReference type="EMBL" id="AAV81482.1"/>
    </source>
</evidence>
<name>Q5QX30_IDILO</name>
<dbReference type="GeneID" id="41335792"/>
<proteinExistence type="predicted"/>
<dbReference type="HOGENOM" id="CLU_857313_0_0_6"/>
<dbReference type="EMBL" id="AE017340">
    <property type="protein sequence ID" value="AAV81482.1"/>
    <property type="molecule type" value="Genomic_DNA"/>
</dbReference>
<protein>
    <submittedName>
        <fullName evidence="1">Uncharacterized protein</fullName>
    </submittedName>
</protein>
<dbReference type="eggNOG" id="ENOG5030AW9">
    <property type="taxonomic scope" value="Bacteria"/>
</dbReference>
<reference evidence="1 2" key="1">
    <citation type="journal article" date="2004" name="Proc. Natl. Acad. Sci. U.S.A.">
        <title>Genome sequence of the deep-sea gamma-proteobacterium Idiomarina loihiensis reveals amino acid fermentation as a source of carbon and energy.</title>
        <authorList>
            <person name="Hou S."/>
            <person name="Saw J.H."/>
            <person name="Lee K.S."/>
            <person name="Freitas T.A."/>
            <person name="Belisle C."/>
            <person name="Kawarabayasi Y."/>
            <person name="Donachie S.P."/>
            <person name="Pikina A."/>
            <person name="Galperin M.Y."/>
            <person name="Koonin E.V."/>
            <person name="Makarova K.S."/>
            <person name="Omelchenko M.V."/>
            <person name="Sorokin A."/>
            <person name="Wolf Y.I."/>
            <person name="Li Q.X."/>
            <person name="Keum Y.S."/>
            <person name="Campbell S."/>
            <person name="Denery J."/>
            <person name="Aizawa S."/>
            <person name="Shibata S."/>
            <person name="Malahoff A."/>
            <person name="Alam M."/>
        </authorList>
    </citation>
    <scope>NUCLEOTIDE SEQUENCE [LARGE SCALE GENOMIC DNA]</scope>
    <source>
        <strain evidence="2">ATCC BAA-735 / DSM 15497 / L2-TR</strain>
    </source>
</reference>
<dbReference type="OrthoDB" id="9805309at2"/>
<sequence>MKLADNKSYDISKALNARLKGQYHSAICYEGSFSERTLIRAKQGEPVRAKSVKAIAKALDCEPEDLLNQNDVCWLSTRNASLTNPAAINIHASLSEFIDGVIAAAGILSYKLDQSDLEISIDFKATSLSLELCQLESGIKNYWSVKAGYPDDTGITYIESNDSAELQLELAVERLRMSVTDNVTINGIKQFSYCHKPGWLVVFHKFKPNDFESYVGEQHFLNAEDFQATLNEWLQGNNITDVNGEEGGVAISVDKKELGWNVALFNRANFGPGGGVVEAAVPPNFAKKLTTEIRSKDKSISCISNPECGSKLKFGPCKQSVSTY</sequence>
<evidence type="ECO:0000313" key="2">
    <source>
        <dbReference type="Proteomes" id="UP000001171"/>
    </source>
</evidence>
<keyword evidence="2" id="KW-1185">Reference proteome</keyword>
<organism evidence="1 2">
    <name type="scientific">Idiomarina loihiensis (strain ATCC BAA-735 / DSM 15497 / L2-TR)</name>
    <dbReference type="NCBI Taxonomy" id="283942"/>
    <lineage>
        <taxon>Bacteria</taxon>
        <taxon>Pseudomonadati</taxon>
        <taxon>Pseudomonadota</taxon>
        <taxon>Gammaproteobacteria</taxon>
        <taxon>Alteromonadales</taxon>
        <taxon>Idiomarinaceae</taxon>
        <taxon>Idiomarina</taxon>
    </lineage>
</organism>
<dbReference type="KEGG" id="ilo:IL0641"/>
<accession>Q5QX30</accession>
<dbReference type="AlphaFoldDB" id="Q5QX30"/>
<dbReference type="Proteomes" id="UP000001171">
    <property type="component" value="Chromosome"/>
</dbReference>
<gene>
    <name evidence="1" type="ordered locus">IL0641</name>
</gene>
<dbReference type="RefSeq" id="WP_011233894.1">
    <property type="nucleotide sequence ID" value="NC_006512.1"/>
</dbReference>
<dbReference type="STRING" id="283942.IL0641"/>